<dbReference type="RefSeq" id="WP_184437677.1">
    <property type="nucleotide sequence ID" value="NZ_JACIGI010000046.1"/>
</dbReference>
<reference evidence="1 2" key="1">
    <citation type="submission" date="2020-08" db="EMBL/GenBank/DDBJ databases">
        <title>Genome sequencing of Purple Non-Sulfur Bacteria from various extreme environments.</title>
        <authorList>
            <person name="Mayer M."/>
        </authorList>
    </citation>
    <scope>NUCLEOTIDE SEQUENCE [LARGE SCALE GENOMIC DNA]</scope>
    <source>
        <strain evidence="1 2">JA135</strain>
    </source>
</reference>
<dbReference type="AlphaFoldDB" id="A0A7W6S2S4"/>
<evidence type="ECO:0000313" key="1">
    <source>
        <dbReference type="EMBL" id="MBB4287681.1"/>
    </source>
</evidence>
<comment type="caution">
    <text evidence="1">The sequence shown here is derived from an EMBL/GenBank/DDBJ whole genome shotgun (WGS) entry which is preliminary data.</text>
</comment>
<gene>
    <name evidence="1" type="ORF">GGD88_003436</name>
</gene>
<keyword evidence="2" id="KW-1185">Reference proteome</keyword>
<proteinExistence type="predicted"/>
<sequence length="97" mass="10751">MTITYEILQIMPPTPAWALAYRDDDRPGKYMFSPPLAFALVEMEWEDGEKKKYVSAIDSQGVVAEGATNYAGMAYLGDKMAQLNDLDELPPGCSIDI</sequence>
<dbReference type="EMBL" id="JACIGI010000046">
    <property type="protein sequence ID" value="MBB4287681.1"/>
    <property type="molecule type" value="Genomic_DNA"/>
</dbReference>
<protein>
    <submittedName>
        <fullName evidence="1">Uncharacterized protein</fullName>
    </submittedName>
</protein>
<name>A0A7W6S2S4_9PROT</name>
<accession>A0A7W6S2S4</accession>
<organism evidence="1 2">
    <name type="scientific">Roseospira goensis</name>
    <dbReference type="NCBI Taxonomy" id="391922"/>
    <lineage>
        <taxon>Bacteria</taxon>
        <taxon>Pseudomonadati</taxon>
        <taxon>Pseudomonadota</taxon>
        <taxon>Alphaproteobacteria</taxon>
        <taxon>Rhodospirillales</taxon>
        <taxon>Rhodospirillaceae</taxon>
        <taxon>Roseospira</taxon>
    </lineage>
</organism>
<dbReference type="Proteomes" id="UP000555728">
    <property type="component" value="Unassembled WGS sequence"/>
</dbReference>
<evidence type="ECO:0000313" key="2">
    <source>
        <dbReference type="Proteomes" id="UP000555728"/>
    </source>
</evidence>